<accession>A0A4Z1KDU2</accession>
<keyword evidence="10" id="KW-1185">Reference proteome</keyword>
<comment type="caution">
    <text evidence="9">The sequence shown here is derived from an EMBL/GenBank/DDBJ whole genome shotgun (WGS) entry which is preliminary data.</text>
</comment>
<feature type="region of interest" description="Disordered" evidence="8">
    <location>
        <begin position="1"/>
        <end position="41"/>
    </location>
</feature>
<dbReference type="GO" id="GO:0003723">
    <property type="term" value="F:RNA binding"/>
    <property type="evidence" value="ECO:0007669"/>
    <property type="project" value="InterPro"/>
</dbReference>
<dbReference type="GO" id="GO:0005730">
    <property type="term" value="C:nucleolus"/>
    <property type="evidence" value="ECO:0007669"/>
    <property type="project" value="UniProtKB-SubCell"/>
</dbReference>
<dbReference type="GO" id="GO:0000447">
    <property type="term" value="P:endonucleolytic cleavage in ITS1 to separate SSU-rRNA from 5.8S rRNA and LSU-rRNA from tricistronic rRNA transcript (SSU-rRNA, 5.8S rRNA, LSU-rRNA)"/>
    <property type="evidence" value="ECO:0007669"/>
    <property type="project" value="TreeGrafter"/>
</dbReference>
<evidence type="ECO:0000256" key="3">
    <source>
        <dbReference type="ARBA" id="ARBA00022737"/>
    </source>
</evidence>
<dbReference type="GO" id="GO:0000480">
    <property type="term" value="P:endonucleolytic cleavage in 5'-ETS of tricistronic rRNA transcript (SSU-rRNA, 5.8S rRNA, LSU-rRNA)"/>
    <property type="evidence" value="ECO:0007669"/>
    <property type="project" value="TreeGrafter"/>
</dbReference>
<dbReference type="PROSITE" id="PS50302">
    <property type="entry name" value="PUM"/>
    <property type="match status" value="1"/>
</dbReference>
<dbReference type="GO" id="GO:0000056">
    <property type="term" value="P:ribosomal small subunit export from nucleus"/>
    <property type="evidence" value="ECO:0007669"/>
    <property type="project" value="TreeGrafter"/>
</dbReference>
<dbReference type="InterPro" id="IPR040000">
    <property type="entry name" value="NOP9"/>
</dbReference>
<evidence type="ECO:0000313" key="10">
    <source>
        <dbReference type="Proteomes" id="UP000297280"/>
    </source>
</evidence>
<organism evidence="9 10">
    <name type="scientific">Botrytis porri</name>
    <dbReference type="NCBI Taxonomy" id="87229"/>
    <lineage>
        <taxon>Eukaryota</taxon>
        <taxon>Fungi</taxon>
        <taxon>Dikarya</taxon>
        <taxon>Ascomycota</taxon>
        <taxon>Pezizomycotina</taxon>
        <taxon>Leotiomycetes</taxon>
        <taxon>Helotiales</taxon>
        <taxon>Sclerotiniaceae</taxon>
        <taxon>Botrytis</taxon>
    </lineage>
</organism>
<dbReference type="PANTHER" id="PTHR13102">
    <property type="entry name" value="NUCLEOLAR PROTEIN 9"/>
    <property type="match status" value="1"/>
</dbReference>
<dbReference type="GO" id="GO:0030688">
    <property type="term" value="C:preribosome, small subunit precursor"/>
    <property type="evidence" value="ECO:0007669"/>
    <property type="project" value="TreeGrafter"/>
</dbReference>
<comment type="function">
    <text evidence="4">RNA-binding nucleolar protein required for pre-rRNA processing. Involved in production of 18S rRNA and assembly of small ribosomal subunit.</text>
</comment>
<dbReference type="STRING" id="87229.A0A4Z1KDU2"/>
<dbReference type="EMBL" id="PQXO01000584">
    <property type="protein sequence ID" value="TGO83840.1"/>
    <property type="molecule type" value="Genomic_DNA"/>
</dbReference>
<feature type="repeat" description="Pumilio" evidence="7">
    <location>
        <begin position="410"/>
        <end position="447"/>
    </location>
</feature>
<feature type="region of interest" description="Disordered" evidence="8">
    <location>
        <begin position="188"/>
        <end position="215"/>
    </location>
</feature>
<proteinExistence type="predicted"/>
<keyword evidence="3" id="KW-0677">Repeat</keyword>
<dbReference type="Proteomes" id="UP000297280">
    <property type="component" value="Unassembled WGS sequence"/>
</dbReference>
<evidence type="ECO:0000256" key="5">
    <source>
        <dbReference type="ARBA" id="ARBA00030932"/>
    </source>
</evidence>
<dbReference type="GO" id="GO:0030686">
    <property type="term" value="C:90S preribosome"/>
    <property type="evidence" value="ECO:0007669"/>
    <property type="project" value="TreeGrafter"/>
</dbReference>
<evidence type="ECO:0000256" key="1">
    <source>
        <dbReference type="ARBA" id="ARBA00004604"/>
    </source>
</evidence>
<dbReference type="InterPro" id="IPR001313">
    <property type="entry name" value="Pumilio_RNA-bd_rpt"/>
</dbReference>
<name>A0A4Z1KDU2_9HELO</name>
<dbReference type="AlphaFoldDB" id="A0A4Z1KDU2"/>
<reference evidence="9 10" key="1">
    <citation type="submission" date="2017-12" db="EMBL/GenBank/DDBJ databases">
        <title>Comparative genomics of Botrytis spp.</title>
        <authorList>
            <person name="Valero-Jimenez C.A."/>
            <person name="Tapia P."/>
            <person name="Veloso J."/>
            <person name="Silva-Moreno E."/>
            <person name="Staats M."/>
            <person name="Valdes J.H."/>
            <person name="Van Kan J.A.L."/>
        </authorList>
    </citation>
    <scope>NUCLEOTIDE SEQUENCE [LARGE SCALE GENOMIC DNA]</scope>
    <source>
        <strain evidence="9 10">MUCL3349</strain>
    </source>
</reference>
<feature type="compositionally biased region" description="Basic and acidic residues" evidence="8">
    <location>
        <begin position="189"/>
        <end position="207"/>
    </location>
</feature>
<evidence type="ECO:0000256" key="4">
    <source>
        <dbReference type="ARBA" id="ARBA00024893"/>
    </source>
</evidence>
<protein>
    <recommendedName>
        <fullName evidence="2">Nucleolar protein 9</fullName>
    </recommendedName>
    <alternativeName>
        <fullName evidence="5 6">Pumilio domain-containing protein NOP9</fullName>
    </alternativeName>
</protein>
<evidence type="ECO:0000256" key="6">
    <source>
        <dbReference type="ARBA" id="ARBA00031929"/>
    </source>
</evidence>
<dbReference type="Gene3D" id="1.25.10.10">
    <property type="entry name" value="Leucine-rich Repeat Variant"/>
    <property type="match status" value="2"/>
</dbReference>
<evidence type="ECO:0000256" key="7">
    <source>
        <dbReference type="PROSITE-ProRule" id="PRU00317"/>
    </source>
</evidence>
<dbReference type="OrthoDB" id="392571at2759"/>
<dbReference type="GO" id="GO:0000472">
    <property type="term" value="P:endonucleolytic cleavage to generate mature 5'-end of SSU-rRNA from (SSU-rRNA, 5.8S rRNA, LSU-rRNA)"/>
    <property type="evidence" value="ECO:0007669"/>
    <property type="project" value="TreeGrafter"/>
</dbReference>
<feature type="compositionally biased region" description="Basic and acidic residues" evidence="8">
    <location>
        <begin position="1"/>
        <end position="36"/>
    </location>
</feature>
<evidence type="ECO:0000256" key="2">
    <source>
        <dbReference type="ARBA" id="ARBA00016427"/>
    </source>
</evidence>
<dbReference type="InterPro" id="IPR011989">
    <property type="entry name" value="ARM-like"/>
</dbReference>
<dbReference type="Pfam" id="PF22493">
    <property type="entry name" value="PUF_NOP9"/>
    <property type="match status" value="1"/>
</dbReference>
<dbReference type="InterPro" id="IPR016024">
    <property type="entry name" value="ARM-type_fold"/>
</dbReference>
<gene>
    <name evidence="9" type="ORF">BPOR_0585g00030</name>
</gene>
<dbReference type="SMART" id="SM00025">
    <property type="entry name" value="Pumilio"/>
    <property type="match status" value="5"/>
</dbReference>
<evidence type="ECO:0000313" key="9">
    <source>
        <dbReference type="EMBL" id="TGO83840.1"/>
    </source>
</evidence>
<evidence type="ECO:0000256" key="8">
    <source>
        <dbReference type="SAM" id="MobiDB-lite"/>
    </source>
</evidence>
<comment type="subcellular location">
    <subcellularLocation>
        <location evidence="1">Nucleus</location>
        <location evidence="1">Nucleolus</location>
    </subcellularLocation>
</comment>
<dbReference type="SUPFAM" id="SSF48371">
    <property type="entry name" value="ARM repeat"/>
    <property type="match status" value="1"/>
</dbReference>
<sequence>MPKENKHARGRRDTLKRKREENTDREEDHDGDSQDLKKRRSFQIEDEVSFIGLDNDKSLPSFPAATGTNAIEVADRPYYGLLEDEEQEYFRRADELLELNDFPSDEERSLFLANVYREARGKELKIACSQSCSRLMERLILLSTPQQKKKLFSQFAGNFPHLVSHRFASHCCETLFIQSASIVTEELTGEEKKEEKNVAEAKAKADAEDGEEAKEDEITESMESLFLATLDELEGQLSSLLTDRFASHTLRVLLIILSGRPLEKSSTKSLLQSKKKEKVGINGLDTAPTEFSLSKRPVPESFLWAIEKIISDTIASMDRAFIQVLVGHPTGNPCLQLLLELELTNPSSKKGGNSEQKTLISTLLPDDITVEGSQSAIFVNGIVYDQIGSRALETIMTHSPGKLFKQIYRAIFKDRIAGLARNEIASYVVIRVLNRLSKEDLEEAITEISPQIEGLVGRQRTNIIKVLLERCQVRRASTEALTKSIADAYGSDKNELILKMADVSLETLTLATAPPPAAAQDDKPAPVPVLPKPSPSQLHGSLLAQAMLKIPGPPAQLIQNSLLALPTSTILALSLYPTTTHVIQASLLPSPPNTPSNLLFRRKLINSIISPSAGATPTPQPPIITLSLSSAGTHILDSLLHTTTTPTSTSSASLFSLCERIAMSLMPYEPILRDSWTGRIVWRNWSMDLFKRRRADWVKRVKSGDTQGKSNIQSQMVLKSQDGNANAIVGKEILGDGIGKPHGKGKGGEKEFGGERQKSAIELAREKFAAQKLAVGKLKTMPPKGFRATGANAI</sequence>
<dbReference type="PANTHER" id="PTHR13102:SF0">
    <property type="entry name" value="NUCLEOLAR PROTEIN 9"/>
    <property type="match status" value="1"/>
</dbReference>